<dbReference type="InterPro" id="IPR036754">
    <property type="entry name" value="YbaK/aa-tRNA-synt-asso_dom_sf"/>
</dbReference>
<dbReference type="GO" id="GO:0002161">
    <property type="term" value="F:aminoacyl-tRNA deacylase activity"/>
    <property type="evidence" value="ECO:0007669"/>
    <property type="project" value="InterPro"/>
</dbReference>
<reference evidence="3" key="1">
    <citation type="submission" date="2023-06" db="EMBL/GenBank/DDBJ databases">
        <authorList>
            <person name="Zeman M."/>
            <person name="Kubasova T."/>
            <person name="Jahodarova E."/>
            <person name="Nykrynova M."/>
            <person name="Rychlik I."/>
        </authorList>
    </citation>
    <scope>NUCLEOTIDE SEQUENCE</scope>
    <source>
        <strain evidence="3">15_COKtk</strain>
        <strain evidence="2">176_SSukc20</strain>
    </source>
</reference>
<dbReference type="Gene3D" id="3.90.960.10">
    <property type="entry name" value="YbaK/aminoacyl-tRNA synthetase-associated domain"/>
    <property type="match status" value="1"/>
</dbReference>
<accession>A0AAW7JUI3</accession>
<feature type="domain" description="YbaK/aminoacyl-tRNA synthetase-associated" evidence="1">
    <location>
        <begin position="25"/>
        <end position="141"/>
    </location>
</feature>
<evidence type="ECO:0000313" key="3">
    <source>
        <dbReference type="EMBL" id="MDN0069977.1"/>
    </source>
</evidence>
<name>A0AAW7JUI3_9ACTN</name>
<organism evidence="3 5">
    <name type="scientific">Collinsella ihumii</name>
    <dbReference type="NCBI Taxonomy" id="1720204"/>
    <lineage>
        <taxon>Bacteria</taxon>
        <taxon>Bacillati</taxon>
        <taxon>Actinomycetota</taxon>
        <taxon>Coriobacteriia</taxon>
        <taxon>Coriobacteriales</taxon>
        <taxon>Coriobacteriaceae</taxon>
        <taxon>Collinsella</taxon>
    </lineage>
</organism>
<dbReference type="Pfam" id="PF04073">
    <property type="entry name" value="tRNA_edit"/>
    <property type="match status" value="1"/>
</dbReference>
<dbReference type="InterPro" id="IPR007214">
    <property type="entry name" value="YbaK/aa-tRNA-synth-assoc-dom"/>
</dbReference>
<dbReference type="Proteomes" id="UP001168435">
    <property type="component" value="Unassembled WGS sequence"/>
</dbReference>
<gene>
    <name evidence="2" type="ORF">QVN30_00255</name>
    <name evidence="3" type="ORF">QVN40_09770</name>
</gene>
<dbReference type="RefSeq" id="WP_204540427.1">
    <property type="nucleotide sequence ID" value="NZ_JAUEIM010000006.1"/>
</dbReference>
<dbReference type="EMBL" id="JAUEIR010000008">
    <property type="protein sequence ID" value="MDN0069977.1"/>
    <property type="molecule type" value="Genomic_DNA"/>
</dbReference>
<sequence length="160" mass="17136">MSFDVAKAYLDSIGLGDRVIATEAPSSTVEEAAAALGCEPAHIAKTMAFLVDEAPVLVLCAGDARVNNSMFKQFFHTKAKMIPGDVVEGLVGHAPGGVCPFGANPEARVYLDESLRRFEVVYPACGNDHSGVRLTIPELERATNAAGWVDVCRGWREDDK</sequence>
<evidence type="ECO:0000313" key="5">
    <source>
        <dbReference type="Proteomes" id="UP001168505"/>
    </source>
</evidence>
<keyword evidence="4" id="KW-1185">Reference proteome</keyword>
<evidence type="ECO:0000313" key="4">
    <source>
        <dbReference type="Proteomes" id="UP001168435"/>
    </source>
</evidence>
<dbReference type="PANTHER" id="PTHR30411:SF1">
    <property type="entry name" value="CYTOPLASMIC PROTEIN"/>
    <property type="match status" value="1"/>
</dbReference>
<dbReference type="AlphaFoldDB" id="A0AAW7JUI3"/>
<comment type="caution">
    <text evidence="3">The sequence shown here is derived from an EMBL/GenBank/DDBJ whole genome shotgun (WGS) entry which is preliminary data.</text>
</comment>
<evidence type="ECO:0000313" key="2">
    <source>
        <dbReference type="EMBL" id="MDN0062739.1"/>
    </source>
</evidence>
<dbReference type="Proteomes" id="UP001168505">
    <property type="component" value="Unassembled WGS sequence"/>
</dbReference>
<dbReference type="PANTHER" id="PTHR30411">
    <property type="entry name" value="CYTOPLASMIC PROTEIN"/>
    <property type="match status" value="1"/>
</dbReference>
<dbReference type="CDD" id="cd04333">
    <property type="entry name" value="ProX_deacylase"/>
    <property type="match status" value="1"/>
</dbReference>
<dbReference type="EMBL" id="JAUEIQ010000001">
    <property type="protein sequence ID" value="MDN0062739.1"/>
    <property type="molecule type" value="Genomic_DNA"/>
</dbReference>
<evidence type="ECO:0000259" key="1">
    <source>
        <dbReference type="Pfam" id="PF04073"/>
    </source>
</evidence>
<reference evidence="3" key="2">
    <citation type="submission" date="2023-08" db="EMBL/GenBank/DDBJ databases">
        <title>Identification and characterization of horizontal gene transfer across gut microbiota members of farm animals based on homology search.</title>
        <authorList>
            <person name="Schwarzerova J."/>
            <person name="Nykrynova M."/>
            <person name="Jureckova K."/>
            <person name="Cejkova D."/>
            <person name="Rychlik I."/>
        </authorList>
    </citation>
    <scope>NUCLEOTIDE SEQUENCE</scope>
    <source>
        <strain evidence="3">15_COKtk</strain>
        <strain evidence="2">176_SSukc20</strain>
    </source>
</reference>
<protein>
    <submittedName>
        <fullName evidence="3">YbaK/EbsC family protein</fullName>
    </submittedName>
</protein>
<proteinExistence type="predicted"/>
<dbReference type="SUPFAM" id="SSF55826">
    <property type="entry name" value="YbaK/ProRS associated domain"/>
    <property type="match status" value="1"/>
</dbReference>